<proteinExistence type="predicted"/>
<organism evidence="1 2">
    <name type="scientific">Punica granatum</name>
    <name type="common">Pomegranate</name>
    <dbReference type="NCBI Taxonomy" id="22663"/>
    <lineage>
        <taxon>Eukaryota</taxon>
        <taxon>Viridiplantae</taxon>
        <taxon>Streptophyta</taxon>
        <taxon>Embryophyta</taxon>
        <taxon>Tracheophyta</taxon>
        <taxon>Spermatophyta</taxon>
        <taxon>Magnoliopsida</taxon>
        <taxon>eudicotyledons</taxon>
        <taxon>Gunneridae</taxon>
        <taxon>Pentapetalae</taxon>
        <taxon>rosids</taxon>
        <taxon>malvids</taxon>
        <taxon>Myrtales</taxon>
        <taxon>Lythraceae</taxon>
        <taxon>Punica</taxon>
    </lineage>
</organism>
<dbReference type="EMBL" id="MTKT01002590">
    <property type="protein sequence ID" value="OWM77193.1"/>
    <property type="molecule type" value="Genomic_DNA"/>
</dbReference>
<name>A0A218WX08_PUNGR</name>
<gene>
    <name evidence="1" type="ORF">CDL15_Pgr028830</name>
</gene>
<comment type="caution">
    <text evidence="1">The sequence shown here is derived from an EMBL/GenBank/DDBJ whole genome shotgun (WGS) entry which is preliminary data.</text>
</comment>
<protein>
    <submittedName>
        <fullName evidence="1">Uncharacterized protein</fullName>
    </submittedName>
</protein>
<sequence>MLKLVTLLHHQALCITFVNTEFNHKRMLDAEGPMFLSDLPVGLQFVAIPNLLPLLEATLPEIMSPCASSPGFLMGAPFCTLVGDLKEMAGSGSGLIPPVSCLMVDGFMTFWPIRPVRSSGSPS</sequence>
<dbReference type="Proteomes" id="UP000197138">
    <property type="component" value="Unassembled WGS sequence"/>
</dbReference>
<dbReference type="AlphaFoldDB" id="A0A218WX08"/>
<reference evidence="2" key="1">
    <citation type="journal article" date="2017" name="Plant J.">
        <title>The pomegranate (Punica granatum L.) genome and the genomics of punicalagin biosynthesis.</title>
        <authorList>
            <person name="Qin G."/>
            <person name="Xu C."/>
            <person name="Ming R."/>
            <person name="Tang H."/>
            <person name="Guyot R."/>
            <person name="Kramer E.M."/>
            <person name="Hu Y."/>
            <person name="Yi X."/>
            <person name="Qi Y."/>
            <person name="Xu X."/>
            <person name="Gao Z."/>
            <person name="Pan H."/>
            <person name="Jian J."/>
            <person name="Tian Y."/>
            <person name="Yue Z."/>
            <person name="Xu Y."/>
        </authorList>
    </citation>
    <scope>NUCLEOTIDE SEQUENCE [LARGE SCALE GENOMIC DNA]</scope>
    <source>
        <strain evidence="2">cv. Dabenzi</strain>
    </source>
</reference>
<evidence type="ECO:0000313" key="2">
    <source>
        <dbReference type="Proteomes" id="UP000197138"/>
    </source>
</evidence>
<accession>A0A218WX08</accession>
<dbReference type="Gene3D" id="3.40.50.2000">
    <property type="entry name" value="Glycogen Phosphorylase B"/>
    <property type="match status" value="1"/>
</dbReference>
<evidence type="ECO:0000313" key="1">
    <source>
        <dbReference type="EMBL" id="OWM77193.1"/>
    </source>
</evidence>
<dbReference type="SUPFAM" id="SSF53756">
    <property type="entry name" value="UDP-Glycosyltransferase/glycogen phosphorylase"/>
    <property type="match status" value="1"/>
</dbReference>